<dbReference type="Pfam" id="PF01168">
    <property type="entry name" value="Ala_racemase_N"/>
    <property type="match status" value="1"/>
</dbReference>
<gene>
    <name evidence="5" type="ORF">METZ01_LOCUS342212</name>
</gene>
<organism evidence="5">
    <name type="scientific">marine metagenome</name>
    <dbReference type="NCBI Taxonomy" id="408172"/>
    <lineage>
        <taxon>unclassified sequences</taxon>
        <taxon>metagenomes</taxon>
        <taxon>ecological metagenomes</taxon>
    </lineage>
</organism>
<evidence type="ECO:0000259" key="4">
    <source>
        <dbReference type="SMART" id="SM01005"/>
    </source>
</evidence>
<evidence type="ECO:0000256" key="3">
    <source>
        <dbReference type="ARBA" id="ARBA00023235"/>
    </source>
</evidence>
<dbReference type="InterPro" id="IPR029066">
    <property type="entry name" value="PLP-binding_barrel"/>
</dbReference>
<dbReference type="PANTHER" id="PTHR30511:SF0">
    <property type="entry name" value="ALANINE RACEMASE, CATABOLIC-RELATED"/>
    <property type="match status" value="1"/>
</dbReference>
<dbReference type="SMART" id="SM01005">
    <property type="entry name" value="Ala_racemase_C"/>
    <property type="match status" value="1"/>
</dbReference>
<dbReference type="FunFam" id="3.20.20.10:FF:000002">
    <property type="entry name" value="Alanine racemase"/>
    <property type="match status" value="1"/>
</dbReference>
<proteinExistence type="predicted"/>
<dbReference type="InterPro" id="IPR009006">
    <property type="entry name" value="Ala_racemase/Decarboxylase_C"/>
</dbReference>
<dbReference type="InterPro" id="IPR020622">
    <property type="entry name" value="Ala_racemase_pyridoxalP-BS"/>
</dbReference>
<keyword evidence="2" id="KW-0663">Pyridoxal phosphate</keyword>
<sequence>VSLPHRCWAEIDLNALRNNLAWIRHRIGSGNRILTVVKADAYGHGLKQIAALLMQAGTDIFGVANLNEAKDIRAVGRGWPILMLGACLPDEIEYAIKDKVMPTLSSLTEAKRFSTIAKKLNRSIQAHLKIDTGMGRLGATTEQTSDLVQAIKQLPNLSLDGIYTHYASAEDNVTFSKRQRTVFAKLLNSIDHQFEFTHANNSAALLHEPNSTYNLVRPGLLVYGVLPPGKRTPPELIKKHLKPALSWKCRVSFLKDISKGTPLSYGQRYVSPKKMRVATLSAGYGDGYLASASGKAKVVI</sequence>
<reference evidence="5" key="1">
    <citation type="submission" date="2018-05" db="EMBL/GenBank/DDBJ databases">
        <authorList>
            <person name="Lanie J.A."/>
            <person name="Ng W.-L."/>
            <person name="Kazmierczak K.M."/>
            <person name="Andrzejewski T.M."/>
            <person name="Davidsen T.M."/>
            <person name="Wayne K.J."/>
            <person name="Tettelin H."/>
            <person name="Glass J.I."/>
            <person name="Rusch D."/>
            <person name="Podicherti R."/>
            <person name="Tsui H.-C.T."/>
            <person name="Winkler M.E."/>
        </authorList>
    </citation>
    <scope>NUCLEOTIDE SEQUENCE</scope>
</reference>
<dbReference type="EMBL" id="UINC01117139">
    <property type="protein sequence ID" value="SVC89358.1"/>
    <property type="molecule type" value="Genomic_DNA"/>
</dbReference>
<feature type="non-terminal residue" evidence="5">
    <location>
        <position position="1"/>
    </location>
</feature>
<dbReference type="GO" id="GO:0030632">
    <property type="term" value="P:D-alanine biosynthetic process"/>
    <property type="evidence" value="ECO:0007669"/>
    <property type="project" value="TreeGrafter"/>
</dbReference>
<dbReference type="Gene3D" id="2.40.37.10">
    <property type="entry name" value="Lyase, Ornithine Decarboxylase, Chain A, domain 1"/>
    <property type="match status" value="1"/>
</dbReference>
<dbReference type="PANTHER" id="PTHR30511">
    <property type="entry name" value="ALANINE RACEMASE"/>
    <property type="match status" value="1"/>
</dbReference>
<evidence type="ECO:0000256" key="2">
    <source>
        <dbReference type="ARBA" id="ARBA00022898"/>
    </source>
</evidence>
<dbReference type="Pfam" id="PF00842">
    <property type="entry name" value="Ala_racemase_C"/>
    <property type="match status" value="1"/>
</dbReference>
<dbReference type="NCBIfam" id="TIGR00492">
    <property type="entry name" value="alr"/>
    <property type="match status" value="1"/>
</dbReference>
<keyword evidence="3" id="KW-0413">Isomerase</keyword>
<dbReference type="InterPro" id="IPR000821">
    <property type="entry name" value="Ala_racemase"/>
</dbReference>
<protein>
    <recommendedName>
        <fullName evidence="4">Alanine racemase C-terminal domain-containing protein</fullName>
    </recommendedName>
</protein>
<dbReference type="GO" id="GO:0005829">
    <property type="term" value="C:cytosol"/>
    <property type="evidence" value="ECO:0007669"/>
    <property type="project" value="TreeGrafter"/>
</dbReference>
<dbReference type="GO" id="GO:0008784">
    <property type="term" value="F:alanine racemase activity"/>
    <property type="evidence" value="ECO:0007669"/>
    <property type="project" value="InterPro"/>
</dbReference>
<accession>A0A382QWX1</accession>
<dbReference type="InterPro" id="IPR001608">
    <property type="entry name" value="Ala_racemase_N"/>
</dbReference>
<comment type="cofactor">
    <cofactor evidence="1">
        <name>pyridoxal 5'-phosphate</name>
        <dbReference type="ChEBI" id="CHEBI:597326"/>
    </cofactor>
</comment>
<dbReference type="Gene3D" id="3.20.20.10">
    <property type="entry name" value="Alanine racemase"/>
    <property type="match status" value="1"/>
</dbReference>
<dbReference type="SUPFAM" id="SSF50621">
    <property type="entry name" value="Alanine racemase C-terminal domain-like"/>
    <property type="match status" value="1"/>
</dbReference>
<name>A0A382QWX1_9ZZZZ</name>
<dbReference type="GO" id="GO:0030170">
    <property type="term" value="F:pyridoxal phosphate binding"/>
    <property type="evidence" value="ECO:0007669"/>
    <property type="project" value="TreeGrafter"/>
</dbReference>
<feature type="non-terminal residue" evidence="5">
    <location>
        <position position="300"/>
    </location>
</feature>
<evidence type="ECO:0000313" key="5">
    <source>
        <dbReference type="EMBL" id="SVC89358.1"/>
    </source>
</evidence>
<dbReference type="AlphaFoldDB" id="A0A382QWX1"/>
<dbReference type="CDD" id="cd00430">
    <property type="entry name" value="PLPDE_III_AR"/>
    <property type="match status" value="1"/>
</dbReference>
<evidence type="ECO:0000256" key="1">
    <source>
        <dbReference type="ARBA" id="ARBA00001933"/>
    </source>
</evidence>
<dbReference type="PRINTS" id="PR00992">
    <property type="entry name" value="ALARACEMASE"/>
</dbReference>
<feature type="domain" description="Alanine racemase C-terminal" evidence="4">
    <location>
        <begin position="244"/>
        <end position="300"/>
    </location>
</feature>
<dbReference type="InterPro" id="IPR011079">
    <property type="entry name" value="Ala_racemase_C"/>
</dbReference>
<dbReference type="PROSITE" id="PS00395">
    <property type="entry name" value="ALANINE_RACEMASE"/>
    <property type="match status" value="1"/>
</dbReference>
<dbReference type="SUPFAM" id="SSF51419">
    <property type="entry name" value="PLP-binding barrel"/>
    <property type="match status" value="1"/>
</dbReference>